<gene>
    <name evidence="1" type="ORF">HA050_20265</name>
</gene>
<name>A0ABX0L2L3_9NEIS</name>
<evidence type="ECO:0000313" key="1">
    <source>
        <dbReference type="EMBL" id="NHQ88439.1"/>
    </source>
</evidence>
<dbReference type="RefSeq" id="WP_166830161.1">
    <property type="nucleotide sequence ID" value="NZ_JAAOLX010000015.1"/>
</dbReference>
<dbReference type="Proteomes" id="UP000712570">
    <property type="component" value="Unassembled WGS sequence"/>
</dbReference>
<organism evidence="1 2">
    <name type="scientific">Iodobacter violaceini</name>
    <dbReference type="NCBI Taxonomy" id="3044271"/>
    <lineage>
        <taxon>Bacteria</taxon>
        <taxon>Pseudomonadati</taxon>
        <taxon>Pseudomonadota</taxon>
        <taxon>Betaproteobacteria</taxon>
        <taxon>Neisseriales</taxon>
        <taxon>Chitinibacteraceae</taxon>
        <taxon>Iodobacter</taxon>
    </lineage>
</organism>
<sequence length="206" mass="22305">MPFNINNPINQGNGPLCGAACAVFVSHWLANQDLNIPVDPNVQLGGTVADEIRLAMDATRTCSCTDNLGSTPANIAAYLKRLHPHARIYAPTEMLSNWSTRPWYPALRLGLQTSCNLNWSCGCACALPGGVLGVDYLTISMISKSLACPLFSSAYYEGHFIVHTGVDRIMDPNGAILIGPNKDQYLSGGYFSRGWASVGLDLHIYR</sequence>
<dbReference type="EMBL" id="JAAOLX010000015">
    <property type="protein sequence ID" value="NHQ88439.1"/>
    <property type="molecule type" value="Genomic_DNA"/>
</dbReference>
<comment type="caution">
    <text evidence="1">The sequence shown here is derived from an EMBL/GenBank/DDBJ whole genome shotgun (WGS) entry which is preliminary data.</text>
</comment>
<reference evidence="1 2" key="1">
    <citation type="submission" date="2020-03" db="EMBL/GenBank/DDBJ databases">
        <title>Draft genome sequence of environmentally isolated violet-colored cultures.</title>
        <authorList>
            <person name="Wilson H.S."/>
        </authorList>
    </citation>
    <scope>NUCLEOTIDE SEQUENCE [LARGE SCALE GENOMIC DNA]</scope>
    <source>
        <strain evidence="1 2">HSC-16F04</strain>
    </source>
</reference>
<protein>
    <recommendedName>
        <fullName evidence="3">Peptidase C39-like domain-containing protein</fullName>
    </recommendedName>
</protein>
<proteinExistence type="predicted"/>
<evidence type="ECO:0008006" key="3">
    <source>
        <dbReference type="Google" id="ProtNLM"/>
    </source>
</evidence>
<evidence type="ECO:0000313" key="2">
    <source>
        <dbReference type="Proteomes" id="UP000712570"/>
    </source>
</evidence>
<accession>A0ABX0L2L3</accession>
<keyword evidence="2" id="KW-1185">Reference proteome</keyword>